<organism evidence="3 4">
    <name type="scientific">Isoptericola halotolerans</name>
    <dbReference type="NCBI Taxonomy" id="300560"/>
    <lineage>
        <taxon>Bacteria</taxon>
        <taxon>Bacillati</taxon>
        <taxon>Actinomycetota</taxon>
        <taxon>Actinomycetes</taxon>
        <taxon>Micrococcales</taxon>
        <taxon>Promicromonosporaceae</taxon>
        <taxon>Isoptericola</taxon>
    </lineage>
</organism>
<protein>
    <submittedName>
        <fullName evidence="3">Uncharacterized protein DUF4129</fullName>
    </submittedName>
</protein>
<evidence type="ECO:0000259" key="2">
    <source>
        <dbReference type="Pfam" id="PF13559"/>
    </source>
</evidence>
<dbReference type="EMBL" id="PVTX01000009">
    <property type="protein sequence ID" value="PRZ04911.1"/>
    <property type="molecule type" value="Genomic_DNA"/>
</dbReference>
<dbReference type="InterPro" id="IPR025403">
    <property type="entry name" value="TgpA-like_C"/>
</dbReference>
<feature type="transmembrane region" description="Helical" evidence="1">
    <location>
        <begin position="70"/>
        <end position="91"/>
    </location>
</feature>
<gene>
    <name evidence="3" type="ORF">BCL65_109151</name>
</gene>
<dbReference type="Proteomes" id="UP000239895">
    <property type="component" value="Unassembled WGS sequence"/>
</dbReference>
<evidence type="ECO:0000313" key="4">
    <source>
        <dbReference type="Proteomes" id="UP000239895"/>
    </source>
</evidence>
<proteinExistence type="predicted"/>
<evidence type="ECO:0000313" key="3">
    <source>
        <dbReference type="EMBL" id="PRZ04911.1"/>
    </source>
</evidence>
<keyword evidence="1" id="KW-0812">Transmembrane</keyword>
<sequence length="227" mass="24162">MTAVAARTGAQLHGVSVEVPVVPDRETAHGWLVEELARPEYAQDPSVLMRLLTWLARIFDEIGTVDVSPWRLAVIVAVVLVVVVAIALYVAGPARLRRHAATSSAVVHDDDTRTAAQMRAAADAAAAREDWPLAVIERFRAVVRGLEERVVLDERPGRTAREAAQTAGSRLPGLSTELHDAAGRFDGVCYGHLPAGPADDAALRALDDQVAAARPTAAAPPVREGVQ</sequence>
<keyword evidence="1" id="KW-1133">Transmembrane helix</keyword>
<keyword evidence="4" id="KW-1185">Reference proteome</keyword>
<comment type="caution">
    <text evidence="3">The sequence shown here is derived from an EMBL/GenBank/DDBJ whole genome shotgun (WGS) entry which is preliminary data.</text>
</comment>
<dbReference type="Pfam" id="PF13559">
    <property type="entry name" value="DUF4129"/>
    <property type="match status" value="1"/>
</dbReference>
<keyword evidence="1" id="KW-0472">Membrane</keyword>
<accession>A0ABX5EBU2</accession>
<evidence type="ECO:0000256" key="1">
    <source>
        <dbReference type="SAM" id="Phobius"/>
    </source>
</evidence>
<feature type="domain" description="Protein-glutamine gamma-glutamyltransferase-like C-terminal" evidence="2">
    <location>
        <begin position="138"/>
        <end position="207"/>
    </location>
</feature>
<reference evidence="3 4" key="1">
    <citation type="submission" date="2018-03" db="EMBL/GenBank/DDBJ databases">
        <title>Comparative analysis of microorganisms from saline springs in Andes Mountain Range, Colombia.</title>
        <authorList>
            <person name="Rubin E."/>
        </authorList>
    </citation>
    <scope>NUCLEOTIDE SEQUENCE [LARGE SCALE GENOMIC DNA]</scope>
    <source>
        <strain evidence="3 4">CG 23</strain>
    </source>
</reference>
<name>A0ABX5EBU2_9MICO</name>